<dbReference type="Proteomes" id="UP000320672">
    <property type="component" value="Chromosome"/>
</dbReference>
<sequence>MRNFTGKSLIFLTIRKVGMHRNEAKKNVRDDADVVGSGCVKRTGKPLKFSGGEFGRFTSFKNPATRGSKNMTMRREPVRQTAGFLSIAASRITRNEALFLAGELEKCSRKEFPWRFADRPSRSACVQCRPLFLSGTARAVRQIREAFPKRCPVGMRPMPPTIS</sequence>
<gene>
    <name evidence="1" type="ORF">FF011L_36990</name>
</gene>
<dbReference type="EMBL" id="CP036262">
    <property type="protein sequence ID" value="QDS94916.1"/>
    <property type="molecule type" value="Genomic_DNA"/>
</dbReference>
<protein>
    <submittedName>
        <fullName evidence="1">Uncharacterized protein</fullName>
    </submittedName>
</protein>
<reference evidence="1 2" key="1">
    <citation type="submission" date="2019-02" db="EMBL/GenBank/DDBJ databases">
        <title>Deep-cultivation of Planctomycetes and their phenomic and genomic characterization uncovers novel biology.</title>
        <authorList>
            <person name="Wiegand S."/>
            <person name="Jogler M."/>
            <person name="Boedeker C."/>
            <person name="Pinto D."/>
            <person name="Vollmers J."/>
            <person name="Rivas-Marin E."/>
            <person name="Kohn T."/>
            <person name="Peeters S.H."/>
            <person name="Heuer A."/>
            <person name="Rast P."/>
            <person name="Oberbeckmann S."/>
            <person name="Bunk B."/>
            <person name="Jeske O."/>
            <person name="Meyerdierks A."/>
            <person name="Storesund J.E."/>
            <person name="Kallscheuer N."/>
            <person name="Luecker S."/>
            <person name="Lage O.M."/>
            <person name="Pohl T."/>
            <person name="Merkel B.J."/>
            <person name="Hornburger P."/>
            <person name="Mueller R.-W."/>
            <person name="Bruemmer F."/>
            <person name="Labrenz M."/>
            <person name="Spormann A.M."/>
            <person name="Op den Camp H."/>
            <person name="Overmann J."/>
            <person name="Amann R."/>
            <person name="Jetten M.S.M."/>
            <person name="Mascher T."/>
            <person name="Medema M.H."/>
            <person name="Devos D.P."/>
            <person name="Kaster A.-K."/>
            <person name="Ovreas L."/>
            <person name="Rohde M."/>
            <person name="Galperin M.Y."/>
            <person name="Jogler C."/>
        </authorList>
    </citation>
    <scope>NUCLEOTIDE SEQUENCE [LARGE SCALE GENOMIC DNA]</scope>
    <source>
        <strain evidence="1 2">FF011L</strain>
    </source>
</reference>
<proteinExistence type="predicted"/>
<organism evidence="1 2">
    <name type="scientific">Roseimaritima multifibrata</name>
    <dbReference type="NCBI Taxonomy" id="1930274"/>
    <lineage>
        <taxon>Bacteria</taxon>
        <taxon>Pseudomonadati</taxon>
        <taxon>Planctomycetota</taxon>
        <taxon>Planctomycetia</taxon>
        <taxon>Pirellulales</taxon>
        <taxon>Pirellulaceae</taxon>
        <taxon>Roseimaritima</taxon>
    </lineage>
</organism>
<accession>A0A517MJ48</accession>
<dbReference type="KEGG" id="rml:FF011L_36990"/>
<keyword evidence="2" id="KW-1185">Reference proteome</keyword>
<evidence type="ECO:0000313" key="1">
    <source>
        <dbReference type="EMBL" id="QDS94916.1"/>
    </source>
</evidence>
<evidence type="ECO:0000313" key="2">
    <source>
        <dbReference type="Proteomes" id="UP000320672"/>
    </source>
</evidence>
<name>A0A517MJ48_9BACT</name>
<dbReference type="AlphaFoldDB" id="A0A517MJ48"/>